<evidence type="ECO:0000313" key="1">
    <source>
        <dbReference type="EMBL" id="DAF97389.1"/>
    </source>
</evidence>
<reference evidence="1" key="1">
    <citation type="journal article" date="2021" name="Proc. Natl. Acad. Sci. U.S.A.">
        <title>A Catalog of Tens of Thousands of Viruses from Human Metagenomes Reveals Hidden Associations with Chronic Diseases.</title>
        <authorList>
            <person name="Tisza M.J."/>
            <person name="Buck C.B."/>
        </authorList>
    </citation>
    <scope>NUCLEOTIDE SEQUENCE</scope>
    <source>
        <strain evidence="1">CtijX18</strain>
    </source>
</reference>
<dbReference type="EMBL" id="BK016133">
    <property type="protein sequence ID" value="DAF97389.1"/>
    <property type="molecule type" value="Genomic_DNA"/>
</dbReference>
<proteinExistence type="predicted"/>
<organism evidence="1">
    <name type="scientific">Myoviridae sp. ctijX18</name>
    <dbReference type="NCBI Taxonomy" id="2825154"/>
    <lineage>
        <taxon>Viruses</taxon>
        <taxon>Duplodnaviria</taxon>
        <taxon>Heunggongvirae</taxon>
        <taxon>Uroviricota</taxon>
        <taxon>Caudoviricetes</taxon>
    </lineage>
</organism>
<name>A0A8S5USD2_9CAUD</name>
<accession>A0A8S5USD2</accession>
<sequence>MAENTTSLIIKNMEKYGGSPAMLMRDSLQTLRNILGNNHGIISAENPVALLLEMSATQTAGSIGKNWLLNRRQYPVAARTHEDLWYHLSDLDWVGAFALPSDATFVLAFDYNELEQMMRPLANDDDGKLLRIPKGMRITVGNVDFMLDYPINIRQLRHGGFRVTYDTSEKSPIQQLESNIIEHSVASIADVKHFVIRARFIQVTETVVEDSVTNNTTITIKKNFNDQYYYARVFTGNDELGWKELTTTHAPDIYDANKPTAVLKVIENANDSTLTVTIPKLYNATTTSTNGLISNTLGSRIRVEIYSTLGEISMKLDEYTPNQFSYDFFPQGERKRVYSGIGDYSAALKSIRSMSIWSDTFVSQGRDALTFEELRERVINNTVGPNEIPVSNNAIEDKIQDYRFNITKAVDYVTSRAYWAVRDMPNPESSKLITPAASSVETLSTSISALVGTGTVIDNDARVTIMPESVYTMKNGKLSMLVKSDIDRIKEMNSENKAKAVNENEMFFSPFHYVVDTNHDTIKLRPYYLDKPIAKTKSFVTANNKIDIALGIDTYAIERTPKGYRLIVTMQSNDVYRKLLNDDYWAQLLIHPYKDKGYVYLAGKFIGRTTEDEPMFQFDLDTRFDLDDNHNLIVKNMSLQGFGELDVPIPLEAKWELIFGFYGKMDNWSRIKLDDIVGLHLVNPDAKSCLMESLDVRLGYHLEYLWTRARTHATELFYKRYDKNIPLTYQEDVYDQDESTGSIVNIVNGEVQYNLRHRKGDQVVDKDGQPVWLHREGDVMLDENGRPIIKEPRKVSRRLELMLVDATYLFATDEIAKSYREEIVETFLDWIIDDLRPINDKTLEQTRILYYPSSTMGEFRVMYNEGIETYINAAQSLQISFTVSKQVYIDYDIQEKIKNASVKVIYEELKKNTVSISSIVAALVKEHGKDVLGIKVRNLGNNDDIVSFTVLDEGKRATLRKKLIVQSDDTLAVSEDITFNFILHESETTLI</sequence>
<protein>
    <submittedName>
        <fullName evidence="1">Putative virion structural protein 2</fullName>
    </submittedName>
</protein>